<reference evidence="1 2" key="1">
    <citation type="submission" date="2016-05" db="EMBL/GenBank/DDBJ databases">
        <title>Bacillus thuringiensis and Bacillus weihenstephanensis as novel biocontrol agents of wilt causing Verticillium species.</title>
        <authorList>
            <person name="Hollensteiner J."/>
            <person name="Wemheuer F."/>
            <person name="Harting R."/>
            <person name="Kolarzyk A."/>
            <person name="Diaz-Valerio S."/>
            <person name="Poehlein A."/>
            <person name="Brzuszkiewicz E."/>
            <person name="Nesemann K."/>
            <person name="Braus-Stromeyer S."/>
            <person name="Braus G."/>
            <person name="Daniel R."/>
            <person name="Liesegang H."/>
        </authorList>
    </citation>
    <scope>NUCLEOTIDE SEQUENCE [LARGE SCALE GENOMIC DNA]</scope>
    <source>
        <strain evidence="1 2">GOE8</strain>
    </source>
</reference>
<evidence type="ECO:0000313" key="2">
    <source>
        <dbReference type="Proteomes" id="UP000175706"/>
    </source>
</evidence>
<dbReference type="Proteomes" id="UP000175706">
    <property type="component" value="Unassembled WGS sequence"/>
</dbReference>
<name>A0A1E8B0G7_BACMY</name>
<evidence type="ECO:0000313" key="1">
    <source>
        <dbReference type="EMBL" id="OFD71935.1"/>
    </source>
</evidence>
<sequence length="51" mass="5890">MVYADFILETKNSKIKSLIQMNRLCMCVYHQWSVINSTDGIFILTSLLLHG</sequence>
<comment type="caution">
    <text evidence="1">The sequence shown here is derived from an EMBL/GenBank/DDBJ whole genome shotgun (WGS) entry which is preliminary data.</text>
</comment>
<accession>A0A1E8B0G7</accession>
<gene>
    <name evidence="1" type="ORF">BWGOE8_52070</name>
</gene>
<dbReference type="EMBL" id="LXLT01000067">
    <property type="protein sequence ID" value="OFD71935.1"/>
    <property type="molecule type" value="Genomic_DNA"/>
</dbReference>
<protein>
    <submittedName>
        <fullName evidence="1">Uncharacterized protein</fullName>
    </submittedName>
</protein>
<organism evidence="1 2">
    <name type="scientific">Bacillus mycoides</name>
    <dbReference type="NCBI Taxonomy" id="1405"/>
    <lineage>
        <taxon>Bacteria</taxon>
        <taxon>Bacillati</taxon>
        <taxon>Bacillota</taxon>
        <taxon>Bacilli</taxon>
        <taxon>Bacillales</taxon>
        <taxon>Bacillaceae</taxon>
        <taxon>Bacillus</taxon>
        <taxon>Bacillus cereus group</taxon>
    </lineage>
</organism>
<dbReference type="AlphaFoldDB" id="A0A1E8B0G7"/>
<proteinExistence type="predicted"/>